<dbReference type="GO" id="GO:1990281">
    <property type="term" value="C:efflux pump complex"/>
    <property type="evidence" value="ECO:0007669"/>
    <property type="project" value="TreeGrafter"/>
</dbReference>
<evidence type="ECO:0000256" key="5">
    <source>
        <dbReference type="ARBA" id="ARBA00022692"/>
    </source>
</evidence>
<protein>
    <submittedName>
        <fullName evidence="9">TolC family protein</fullName>
    </submittedName>
</protein>
<dbReference type="KEGG" id="hws:RNZ46_08865"/>
<dbReference type="GO" id="GO:0015288">
    <property type="term" value="F:porin activity"/>
    <property type="evidence" value="ECO:0007669"/>
    <property type="project" value="TreeGrafter"/>
</dbReference>
<dbReference type="Proteomes" id="UP001302486">
    <property type="component" value="Chromosome"/>
</dbReference>
<evidence type="ECO:0000313" key="9">
    <source>
        <dbReference type="EMBL" id="WOD42109.1"/>
    </source>
</evidence>
<evidence type="ECO:0000256" key="2">
    <source>
        <dbReference type="ARBA" id="ARBA00007613"/>
    </source>
</evidence>
<evidence type="ECO:0000256" key="3">
    <source>
        <dbReference type="ARBA" id="ARBA00022448"/>
    </source>
</evidence>
<keyword evidence="3" id="KW-0813">Transport</keyword>
<dbReference type="InterPro" id="IPR051906">
    <property type="entry name" value="TolC-like"/>
</dbReference>
<dbReference type="AlphaFoldDB" id="A0AA97EKK7"/>
<organism evidence="9 10">
    <name type="scientific">Hwangdonia lutea</name>
    <dbReference type="NCBI Taxonomy" id="3075823"/>
    <lineage>
        <taxon>Bacteria</taxon>
        <taxon>Pseudomonadati</taxon>
        <taxon>Bacteroidota</taxon>
        <taxon>Flavobacteriia</taxon>
        <taxon>Flavobacteriales</taxon>
        <taxon>Flavobacteriaceae</taxon>
        <taxon>Hwangdonia</taxon>
    </lineage>
</organism>
<name>A0AA97EKK7_9FLAO</name>
<evidence type="ECO:0000256" key="1">
    <source>
        <dbReference type="ARBA" id="ARBA00004442"/>
    </source>
</evidence>
<dbReference type="EMBL" id="CP136521">
    <property type="protein sequence ID" value="WOD42109.1"/>
    <property type="molecule type" value="Genomic_DNA"/>
</dbReference>
<dbReference type="Pfam" id="PF02321">
    <property type="entry name" value="OEP"/>
    <property type="match status" value="2"/>
</dbReference>
<keyword evidence="5" id="KW-0812">Transmembrane</keyword>
<accession>A0AA97EKK7</accession>
<evidence type="ECO:0000256" key="7">
    <source>
        <dbReference type="ARBA" id="ARBA00023237"/>
    </source>
</evidence>
<gene>
    <name evidence="9" type="ORF">RNZ46_08865</name>
</gene>
<dbReference type="RefSeq" id="WP_316981855.1">
    <property type="nucleotide sequence ID" value="NZ_CP136521.1"/>
</dbReference>
<evidence type="ECO:0000256" key="6">
    <source>
        <dbReference type="ARBA" id="ARBA00023136"/>
    </source>
</evidence>
<proteinExistence type="inferred from homology"/>
<dbReference type="GO" id="GO:0015562">
    <property type="term" value="F:efflux transmembrane transporter activity"/>
    <property type="evidence" value="ECO:0007669"/>
    <property type="project" value="InterPro"/>
</dbReference>
<dbReference type="GO" id="GO:0009279">
    <property type="term" value="C:cell outer membrane"/>
    <property type="evidence" value="ECO:0007669"/>
    <property type="project" value="UniProtKB-SubCell"/>
</dbReference>
<comment type="similarity">
    <text evidence="2">Belongs to the outer membrane factor (OMF) (TC 1.B.17) family.</text>
</comment>
<feature type="signal peptide" evidence="8">
    <location>
        <begin position="1"/>
        <end position="18"/>
    </location>
</feature>
<dbReference type="PANTHER" id="PTHR30026:SF20">
    <property type="entry name" value="OUTER MEMBRANE PROTEIN TOLC"/>
    <property type="match status" value="1"/>
</dbReference>
<evidence type="ECO:0000313" key="10">
    <source>
        <dbReference type="Proteomes" id="UP001302486"/>
    </source>
</evidence>
<dbReference type="InterPro" id="IPR003423">
    <property type="entry name" value="OMP_efflux"/>
</dbReference>
<keyword evidence="8" id="KW-0732">Signal</keyword>
<keyword evidence="4" id="KW-1134">Transmembrane beta strand</keyword>
<keyword evidence="6" id="KW-0472">Membrane</keyword>
<keyword evidence="7" id="KW-0998">Cell outer membrane</keyword>
<sequence>MKNSVLACLLLIAVSSFSQQKKWTLQESVAHALENNITVKQTENSLLINEQDIKAAKGQFLPSVSASTGHSLGIGTQRIDIGETQVIVDRTSNSTRFGVGANQTIFNGFRLTNLYKQSNLNLEINKLELSRIKDDIALNVVNAYLNTLFNKENLETAKAQFDFSQKQLKQVQDLVDAGVQPKANIYDAEATLSRDAQQVTIAENNYNLALLTLSQLLQVPFDGFDVEIIEIDTPSEALLYSDVTPVLNYALNNRSEIKIAEKNIENAELNTEISKSGFLPSVTLGYGFNTNAFYSNIIKNEAAFLDQLNNQKSHSFNLSVNIPIFSRFQNKTAVAKSKIQETNSQLRLDQAKLDLEANIQRAYTDAQAAFKAYIAAKKSLASQELAFNNSKERYDIGNMTAFDLEQARIQFINAQSSLINAKYDFVFKTKVLDFYMGKSLVD</sequence>
<feature type="chain" id="PRO_5041678921" evidence="8">
    <location>
        <begin position="19"/>
        <end position="442"/>
    </location>
</feature>
<dbReference type="SUPFAM" id="SSF56954">
    <property type="entry name" value="Outer membrane efflux proteins (OEP)"/>
    <property type="match status" value="1"/>
</dbReference>
<evidence type="ECO:0000256" key="8">
    <source>
        <dbReference type="SAM" id="SignalP"/>
    </source>
</evidence>
<dbReference type="Gene3D" id="1.20.1600.10">
    <property type="entry name" value="Outer membrane efflux proteins (OEP)"/>
    <property type="match status" value="1"/>
</dbReference>
<dbReference type="PANTHER" id="PTHR30026">
    <property type="entry name" value="OUTER MEMBRANE PROTEIN TOLC"/>
    <property type="match status" value="1"/>
</dbReference>
<keyword evidence="10" id="KW-1185">Reference proteome</keyword>
<evidence type="ECO:0000256" key="4">
    <source>
        <dbReference type="ARBA" id="ARBA00022452"/>
    </source>
</evidence>
<comment type="subcellular location">
    <subcellularLocation>
        <location evidence="1">Cell outer membrane</location>
    </subcellularLocation>
</comment>
<reference evidence="10" key="1">
    <citation type="submission" date="2024-06" db="EMBL/GenBank/DDBJ databases">
        <title>Hwangdonia haimaensis gen. nov., sp. nov., a member of the family Flavobacteriaceae isolated from the haima cold seep.</title>
        <authorList>
            <person name="Li J."/>
        </authorList>
    </citation>
    <scope>NUCLEOTIDE SEQUENCE [LARGE SCALE GENOMIC DNA]</scope>
    <source>
        <strain evidence="10">SCSIO 19198</strain>
    </source>
</reference>